<dbReference type="EMBL" id="JAVLET010000004">
    <property type="protein sequence ID" value="KAL0470203.1"/>
    <property type="molecule type" value="Genomic_DNA"/>
</dbReference>
<comment type="caution">
    <text evidence="2">The sequence shown here is derived from an EMBL/GenBank/DDBJ whole genome shotgun (WGS) entry which is preliminary data.</text>
</comment>
<keyword evidence="1" id="KW-1133">Transmembrane helix</keyword>
<gene>
    <name evidence="2" type="ORF">QR685DRAFT_523062</name>
</gene>
<dbReference type="Proteomes" id="UP001451303">
    <property type="component" value="Unassembled WGS sequence"/>
</dbReference>
<sequence>MVLVFHFHFHLFFSLTLTHKLSFIVLVILFRTTDQNKTKTDCERIILWSVVANAGQRIFPNVIHPLGPLGTFPRHFQVPNIFTTHGVLGYHFSLGQYPVSFRFNYSVQYLVSDYLRTLLRIRLRCGTSTGSAVQMAPSISHYHFHSHSQTLTG</sequence>
<evidence type="ECO:0008006" key="4">
    <source>
        <dbReference type="Google" id="ProtNLM"/>
    </source>
</evidence>
<evidence type="ECO:0000256" key="1">
    <source>
        <dbReference type="SAM" id="Phobius"/>
    </source>
</evidence>
<proteinExistence type="predicted"/>
<keyword evidence="3" id="KW-1185">Reference proteome</keyword>
<feature type="transmembrane region" description="Helical" evidence="1">
    <location>
        <begin position="12"/>
        <end position="30"/>
    </location>
</feature>
<reference evidence="2 3" key="1">
    <citation type="submission" date="2023-09" db="EMBL/GenBank/DDBJ databases">
        <title>Multi-omics analysis of a traditional fermented food reveals byproduct-associated fungal strains for waste-to-food upcycling.</title>
        <authorList>
            <consortium name="Lawrence Berkeley National Laboratory"/>
            <person name="Rekdal V.M."/>
            <person name="Villalobos-Escobedo J.M."/>
            <person name="Rodriguez-Valeron N."/>
            <person name="Garcia M.O."/>
            <person name="Vasquez D.P."/>
            <person name="Damayanti I."/>
            <person name="Sorensen P.M."/>
            <person name="Baidoo E.E."/>
            <person name="De Carvalho A.C."/>
            <person name="Riley R."/>
            <person name="Lipzen A."/>
            <person name="He G."/>
            <person name="Yan M."/>
            <person name="Haridas S."/>
            <person name="Daum C."/>
            <person name="Yoshinaga Y."/>
            <person name="Ng V."/>
            <person name="Grigoriev I.V."/>
            <person name="Munk R."/>
            <person name="Nuraida L."/>
            <person name="Wijaya C.H."/>
            <person name="Morales P.-C."/>
            <person name="Keasling J.D."/>
        </authorList>
    </citation>
    <scope>NUCLEOTIDE SEQUENCE [LARGE SCALE GENOMIC DNA]</scope>
    <source>
        <strain evidence="2 3">FGSC 2613</strain>
    </source>
</reference>
<name>A0ABR3DD47_NEUIN</name>
<protein>
    <recommendedName>
        <fullName evidence="4">Secreted protein</fullName>
    </recommendedName>
</protein>
<organism evidence="2 3">
    <name type="scientific">Neurospora intermedia</name>
    <dbReference type="NCBI Taxonomy" id="5142"/>
    <lineage>
        <taxon>Eukaryota</taxon>
        <taxon>Fungi</taxon>
        <taxon>Dikarya</taxon>
        <taxon>Ascomycota</taxon>
        <taxon>Pezizomycotina</taxon>
        <taxon>Sordariomycetes</taxon>
        <taxon>Sordariomycetidae</taxon>
        <taxon>Sordariales</taxon>
        <taxon>Sordariaceae</taxon>
        <taxon>Neurospora</taxon>
    </lineage>
</organism>
<accession>A0ABR3DD47</accession>
<keyword evidence="1" id="KW-0472">Membrane</keyword>
<keyword evidence="1" id="KW-0812">Transmembrane</keyword>
<evidence type="ECO:0000313" key="3">
    <source>
        <dbReference type="Proteomes" id="UP001451303"/>
    </source>
</evidence>
<evidence type="ECO:0000313" key="2">
    <source>
        <dbReference type="EMBL" id="KAL0470203.1"/>
    </source>
</evidence>